<keyword evidence="4" id="KW-0732">Signal</keyword>
<dbReference type="SMART" id="SM00494">
    <property type="entry name" value="ChtBD2"/>
    <property type="match status" value="2"/>
</dbReference>
<keyword evidence="3" id="KW-0147">Chitin-binding</keyword>
<feature type="domain" description="Chitin-binding type-2" evidence="9">
    <location>
        <begin position="84"/>
        <end position="139"/>
    </location>
</feature>
<evidence type="ECO:0000259" key="9">
    <source>
        <dbReference type="PROSITE" id="PS50940"/>
    </source>
</evidence>
<evidence type="ECO:0000256" key="3">
    <source>
        <dbReference type="ARBA" id="ARBA00022669"/>
    </source>
</evidence>
<dbReference type="GO" id="GO:0008843">
    <property type="term" value="F:endochitinase activity"/>
    <property type="evidence" value="ECO:0007669"/>
    <property type="project" value="UniProtKB-EC"/>
</dbReference>
<evidence type="ECO:0000256" key="8">
    <source>
        <dbReference type="ARBA" id="ARBA00023180"/>
    </source>
</evidence>
<reference evidence="10" key="2">
    <citation type="journal article" date="2005" name="Curr. Biol.">
        <title>Remodelling of the homeobox gene complement in the tunicate Oikopleura dioica.</title>
        <authorList>
            <person name="Edvardsen R.B."/>
            <person name="Seo H.C."/>
            <person name="Jensen M.F."/>
            <person name="Mialon A."/>
            <person name="Mikhaleva J."/>
            <person name="Bjordal M."/>
            <person name="Cartry J."/>
            <person name="Reinhardt R."/>
            <person name="Weissenbach J."/>
            <person name="Wincker P."/>
            <person name="Chourrout D."/>
        </authorList>
    </citation>
    <scope>NUCLEOTIDE SEQUENCE</scope>
</reference>
<dbReference type="InterPro" id="IPR036508">
    <property type="entry name" value="Chitin-bd_dom_sf"/>
</dbReference>
<keyword evidence="5" id="KW-0677">Repeat</keyword>
<dbReference type="InterPro" id="IPR002557">
    <property type="entry name" value="Chitin-bd_dom"/>
</dbReference>
<evidence type="ECO:0000256" key="5">
    <source>
        <dbReference type="ARBA" id="ARBA00022737"/>
    </source>
</evidence>
<feature type="domain" description="Chitin-binding type-2" evidence="9">
    <location>
        <begin position="156"/>
        <end position="207"/>
    </location>
</feature>
<evidence type="ECO:0000256" key="1">
    <source>
        <dbReference type="ARBA" id="ARBA00000822"/>
    </source>
</evidence>
<dbReference type="AlphaFoldDB" id="Q676D2"/>
<name>Q676D2_OIKDI</name>
<evidence type="ECO:0000256" key="6">
    <source>
        <dbReference type="ARBA" id="ARBA00023024"/>
    </source>
</evidence>
<dbReference type="CAZy" id="CBM14">
    <property type="family name" value="Carbohydrate-Binding Module Family 14"/>
</dbReference>
<proteinExistence type="predicted"/>
<evidence type="ECO:0000256" key="4">
    <source>
        <dbReference type="ARBA" id="ARBA00022729"/>
    </source>
</evidence>
<evidence type="ECO:0000313" key="10">
    <source>
        <dbReference type="EMBL" id="AAS21328.1"/>
    </source>
</evidence>
<gene>
    <name evidence="10" type="ORF">002-04</name>
</gene>
<dbReference type="GO" id="GO:0006032">
    <property type="term" value="P:chitin catabolic process"/>
    <property type="evidence" value="ECO:0007669"/>
    <property type="project" value="UniProtKB-KW"/>
</dbReference>
<keyword evidence="7" id="KW-1015">Disulfide bond</keyword>
<organism evidence="10">
    <name type="scientific">Oikopleura dioica</name>
    <name type="common">Tunicate</name>
    <dbReference type="NCBI Taxonomy" id="34765"/>
    <lineage>
        <taxon>Eukaryota</taxon>
        <taxon>Metazoa</taxon>
        <taxon>Chordata</taxon>
        <taxon>Tunicata</taxon>
        <taxon>Appendicularia</taxon>
        <taxon>Copelata</taxon>
        <taxon>Oikopleuridae</taxon>
        <taxon>Oikopleura</taxon>
    </lineage>
</organism>
<dbReference type="GO" id="GO:0005576">
    <property type="term" value="C:extracellular region"/>
    <property type="evidence" value="ECO:0007669"/>
    <property type="project" value="InterPro"/>
</dbReference>
<dbReference type="InterPro" id="IPR051940">
    <property type="entry name" value="Chitin_bind-dev_reg"/>
</dbReference>
<dbReference type="PANTHER" id="PTHR23301">
    <property type="entry name" value="CHITIN BINDING PERITROPHIN-A"/>
    <property type="match status" value="1"/>
</dbReference>
<comment type="catalytic activity">
    <reaction evidence="1">
        <text>Random endo-hydrolysis of N-acetyl-beta-D-glucosaminide (1-&gt;4)-beta-linkages in chitin and chitodextrins.</text>
        <dbReference type="EC" id="3.2.1.14"/>
    </reaction>
</comment>
<keyword evidence="6" id="KW-0146">Chitin degradation</keyword>
<dbReference type="EC" id="3.2.1.14" evidence="2"/>
<reference evidence="10" key="1">
    <citation type="journal article" date="2004" name="Nature">
        <title>Hox cluster disintegration with persistent anteroposterior order of expression in Oikopleura dioica.</title>
        <authorList>
            <person name="Seo H.C."/>
            <person name="Edvardsen R.B."/>
            <person name="Maeland A.D."/>
            <person name="Bjordal M."/>
            <person name="Jensen M.F."/>
            <person name="Hansen A."/>
            <person name="Flaat M."/>
            <person name="Weissenbach J."/>
            <person name="Lehrach H."/>
            <person name="Wincker P."/>
            <person name="Reinhardt R."/>
            <person name="Chourrout D."/>
        </authorList>
    </citation>
    <scope>NUCLEOTIDE SEQUENCE</scope>
</reference>
<evidence type="ECO:0000256" key="7">
    <source>
        <dbReference type="ARBA" id="ARBA00023157"/>
    </source>
</evidence>
<keyword evidence="6" id="KW-0624">Polysaccharide degradation</keyword>
<keyword evidence="8" id="KW-0325">Glycoprotein</keyword>
<dbReference type="Gene3D" id="2.170.140.10">
    <property type="entry name" value="Chitin binding domain"/>
    <property type="match status" value="2"/>
</dbReference>
<dbReference type="PROSITE" id="PS50940">
    <property type="entry name" value="CHIT_BIND_II"/>
    <property type="match status" value="2"/>
</dbReference>
<dbReference type="SUPFAM" id="SSF57625">
    <property type="entry name" value="Invertebrate chitin-binding proteins"/>
    <property type="match status" value="2"/>
</dbReference>
<dbReference type="PANTHER" id="PTHR23301:SF0">
    <property type="entry name" value="CHITIN-BINDING TYPE-2 DOMAIN-CONTAINING PROTEIN-RELATED"/>
    <property type="match status" value="1"/>
</dbReference>
<accession>Q676D2</accession>
<protein>
    <recommendedName>
        <fullName evidence="2">chitinase</fullName>
        <ecNumber evidence="2">3.2.1.14</ecNumber>
    </recommendedName>
</protein>
<evidence type="ECO:0000256" key="2">
    <source>
        <dbReference type="ARBA" id="ARBA00012729"/>
    </source>
</evidence>
<keyword evidence="6" id="KW-0119">Carbohydrate metabolism</keyword>
<dbReference type="EMBL" id="AY449458">
    <property type="protein sequence ID" value="AAS21328.1"/>
    <property type="molecule type" value="Genomic_DNA"/>
</dbReference>
<sequence length="217" mass="24320">MNIFIIFQDESFSICSSRFVERVFFVIFNIGALGVVRGQAFTTECLNDFNECVANADQLSLLDNLFCISNLFDQDCFVPEVPNPKKCEVDGLFRHWKKCDRFFQCNGGIRSASMKCPVTLLFNENKGVCDWPDNVDCGTLKISKATIPDTADYTLDKNCPDGVSKSDDCFGFNSCVGGMKYKMDCPNNLMFNTLENVCDYKSRVCSRNAAADISCCE</sequence>
<dbReference type="Pfam" id="PF01607">
    <property type="entry name" value="CBM_14"/>
    <property type="match status" value="2"/>
</dbReference>
<dbReference type="GO" id="GO:0008061">
    <property type="term" value="F:chitin binding"/>
    <property type="evidence" value="ECO:0007669"/>
    <property type="project" value="UniProtKB-KW"/>
</dbReference>